<protein>
    <submittedName>
        <fullName evidence="1">Uncharacterized protein</fullName>
    </submittedName>
</protein>
<evidence type="ECO:0000313" key="1">
    <source>
        <dbReference type="EMBL" id="KAH7844508.1"/>
    </source>
</evidence>
<keyword evidence="2" id="KW-1185">Reference proteome</keyword>
<gene>
    <name evidence="1" type="ORF">Vadar_028797</name>
</gene>
<reference evidence="1 2" key="1">
    <citation type="journal article" date="2021" name="Hortic Res">
        <title>High-quality reference genome and annotation aids understanding of berry development for evergreen blueberry (Vaccinium darrowii).</title>
        <authorList>
            <person name="Yu J."/>
            <person name="Hulse-Kemp A.M."/>
            <person name="Babiker E."/>
            <person name="Staton M."/>
        </authorList>
    </citation>
    <scope>NUCLEOTIDE SEQUENCE [LARGE SCALE GENOMIC DNA]</scope>
    <source>
        <strain evidence="2">cv. NJ 8807/NJ 8810</strain>
        <tissue evidence="1">Young leaf</tissue>
    </source>
</reference>
<dbReference type="Proteomes" id="UP000828048">
    <property type="component" value="Chromosome 1"/>
</dbReference>
<accession>A0ACB7XUQ2</accession>
<proteinExistence type="predicted"/>
<organism evidence="1 2">
    <name type="scientific">Vaccinium darrowii</name>
    <dbReference type="NCBI Taxonomy" id="229202"/>
    <lineage>
        <taxon>Eukaryota</taxon>
        <taxon>Viridiplantae</taxon>
        <taxon>Streptophyta</taxon>
        <taxon>Embryophyta</taxon>
        <taxon>Tracheophyta</taxon>
        <taxon>Spermatophyta</taxon>
        <taxon>Magnoliopsida</taxon>
        <taxon>eudicotyledons</taxon>
        <taxon>Gunneridae</taxon>
        <taxon>Pentapetalae</taxon>
        <taxon>asterids</taxon>
        <taxon>Ericales</taxon>
        <taxon>Ericaceae</taxon>
        <taxon>Vaccinioideae</taxon>
        <taxon>Vaccinieae</taxon>
        <taxon>Vaccinium</taxon>
    </lineage>
</organism>
<evidence type="ECO:0000313" key="2">
    <source>
        <dbReference type="Proteomes" id="UP000828048"/>
    </source>
</evidence>
<dbReference type="EMBL" id="CM037151">
    <property type="protein sequence ID" value="KAH7844508.1"/>
    <property type="molecule type" value="Genomic_DNA"/>
</dbReference>
<name>A0ACB7XUQ2_9ERIC</name>
<sequence length="180" mass="20066">MEREKRRNPEIRWWWWRVLWSAVGGLGVERGGGGGGGDGRTALPAVGALVVELIQRGCRERDRHWGGAGIRSVTMNLLLQLGAKQYQPAFGLRYRVGLFINQSINNAQTNLSSILFIPISSTFMFWGFGGKMGVWKQRRVLYQELKLGFVQLGFVQIHAVKSLGELKVDEMGLGCLSSSD</sequence>
<comment type="caution">
    <text evidence="1">The sequence shown here is derived from an EMBL/GenBank/DDBJ whole genome shotgun (WGS) entry which is preliminary data.</text>
</comment>